<proteinExistence type="predicted"/>
<reference evidence="1" key="1">
    <citation type="journal article" date="2014" name="Int. J. Syst. Evol. Microbiol.">
        <title>Complete genome sequence of Corynebacterium casei LMG S-19264T (=DSM 44701T), isolated from a smear-ripened cheese.</title>
        <authorList>
            <consortium name="US DOE Joint Genome Institute (JGI-PGF)"/>
            <person name="Walter F."/>
            <person name="Albersmeier A."/>
            <person name="Kalinowski J."/>
            <person name="Ruckert C."/>
        </authorList>
    </citation>
    <scope>NUCLEOTIDE SEQUENCE</scope>
    <source>
        <strain evidence="1">CGMCC 1.12919</strain>
    </source>
</reference>
<name>A0A916XFG8_9HYPH</name>
<dbReference type="EMBL" id="BMGG01000005">
    <property type="protein sequence ID" value="GGC68294.1"/>
    <property type="molecule type" value="Genomic_DNA"/>
</dbReference>
<dbReference type="Proteomes" id="UP000637002">
    <property type="component" value="Unassembled WGS sequence"/>
</dbReference>
<protein>
    <submittedName>
        <fullName evidence="1">Uncharacterized protein</fullName>
    </submittedName>
</protein>
<organism evidence="1 2">
    <name type="scientific">Chelatococcus reniformis</name>
    <dbReference type="NCBI Taxonomy" id="1494448"/>
    <lineage>
        <taxon>Bacteria</taxon>
        <taxon>Pseudomonadati</taxon>
        <taxon>Pseudomonadota</taxon>
        <taxon>Alphaproteobacteria</taxon>
        <taxon>Hyphomicrobiales</taxon>
        <taxon>Chelatococcaceae</taxon>
        <taxon>Chelatococcus</taxon>
    </lineage>
</organism>
<evidence type="ECO:0000313" key="2">
    <source>
        <dbReference type="Proteomes" id="UP000637002"/>
    </source>
</evidence>
<accession>A0A916XFG8</accession>
<sequence length="77" mass="8822">MSGPPVVVLPDELTPERIEQAMVFMAYVVMRYGDQYAPILERLEQELADARRRETPRSRAERLLKAYTLDGGSKAIR</sequence>
<evidence type="ECO:0000313" key="1">
    <source>
        <dbReference type="EMBL" id="GGC68294.1"/>
    </source>
</evidence>
<dbReference type="AlphaFoldDB" id="A0A916XFG8"/>
<dbReference type="RefSeq" id="WP_188609867.1">
    <property type="nucleotide sequence ID" value="NZ_BMGG01000005.1"/>
</dbReference>
<keyword evidence="2" id="KW-1185">Reference proteome</keyword>
<comment type="caution">
    <text evidence="1">The sequence shown here is derived from an EMBL/GenBank/DDBJ whole genome shotgun (WGS) entry which is preliminary data.</text>
</comment>
<reference evidence="1" key="2">
    <citation type="submission" date="2020-09" db="EMBL/GenBank/DDBJ databases">
        <authorList>
            <person name="Sun Q."/>
            <person name="Zhou Y."/>
        </authorList>
    </citation>
    <scope>NUCLEOTIDE SEQUENCE</scope>
    <source>
        <strain evidence="1">CGMCC 1.12919</strain>
    </source>
</reference>
<gene>
    <name evidence="1" type="ORF">GCM10010994_28600</name>
</gene>